<protein>
    <submittedName>
        <fullName evidence="1">Uncharacterized protein</fullName>
    </submittedName>
</protein>
<dbReference type="Proteomes" id="UP001162811">
    <property type="component" value="Unassembled WGS sequence"/>
</dbReference>
<dbReference type="RefSeq" id="WP_252678025.1">
    <property type="nucleotide sequence ID" value="NZ_JAMXHT010000002.1"/>
</dbReference>
<evidence type="ECO:0000313" key="1">
    <source>
        <dbReference type="EMBL" id="MCO5397800.1"/>
    </source>
</evidence>
<comment type="caution">
    <text evidence="1">The sequence shown here is derived from an EMBL/GenBank/DDBJ whole genome shotgun (WGS) entry which is preliminary data.</text>
</comment>
<organism evidence="1 2">
    <name type="scientific">Ralstonia soli</name>
    <dbReference type="NCBI Taxonomy" id="2953896"/>
    <lineage>
        <taxon>Bacteria</taxon>
        <taxon>Pseudomonadati</taxon>
        <taxon>Pseudomonadota</taxon>
        <taxon>Betaproteobacteria</taxon>
        <taxon>Burkholderiales</taxon>
        <taxon>Burkholderiaceae</taxon>
        <taxon>Ralstonia</taxon>
    </lineage>
</organism>
<gene>
    <name evidence="1" type="ORF">NG900_06240</name>
</gene>
<dbReference type="EMBL" id="JAMXHT010000002">
    <property type="protein sequence ID" value="MCO5397800.1"/>
    <property type="molecule type" value="Genomic_DNA"/>
</dbReference>
<keyword evidence="2" id="KW-1185">Reference proteome</keyword>
<sequence>MNANRTSLGALIEKWLGAGASTPKRIIRLRDSGRHNVCVEVKVARMAGEASLFFFRHEDGSWQVFPPSQVACR</sequence>
<accession>A0ABT1AHC6</accession>
<proteinExistence type="predicted"/>
<evidence type="ECO:0000313" key="2">
    <source>
        <dbReference type="Proteomes" id="UP001162811"/>
    </source>
</evidence>
<reference evidence="1" key="1">
    <citation type="submission" date="2022-06" db="EMBL/GenBank/DDBJ databases">
        <authorList>
            <person name="Lu C.-H."/>
        </authorList>
    </citation>
    <scope>NUCLEOTIDE SEQUENCE</scope>
    <source>
        <strain evidence="1">21MJYT02-11</strain>
    </source>
</reference>
<reference evidence="1" key="2">
    <citation type="journal article" date="2023" name="Front. Microbiol.">
        <title>Ralstonia chuxiongensis sp. nov., Ralstonia mojiangensis sp. nov., and Ralstonia soli sp. nov., isolated from tobacco fields, are three novel species in the family Burkholderiaceae.</title>
        <authorList>
            <person name="Lu C.H."/>
            <person name="Zhang Y.Y."/>
            <person name="Jiang N."/>
            <person name="Chen W."/>
            <person name="Shao X."/>
            <person name="Zhao Z.M."/>
            <person name="Lu W.L."/>
            <person name="Hu X."/>
            <person name="Xi Y.X."/>
            <person name="Zou S.Y."/>
            <person name="Wei Q.J."/>
            <person name="Lin Z.L."/>
            <person name="Gong L."/>
            <person name="Gai X.T."/>
            <person name="Zhang L.Q."/>
            <person name="Li J.Y."/>
            <person name="Jin Y."/>
            <person name="Xia Z.Y."/>
        </authorList>
    </citation>
    <scope>NUCLEOTIDE SEQUENCE</scope>
    <source>
        <strain evidence="1">21MJYT02-11</strain>
    </source>
</reference>
<name>A0ABT1AHC6_9RALS</name>